<accession>A0A844TKJ2</accession>
<dbReference type="OrthoDB" id="7615137at2"/>
<dbReference type="EMBL" id="WQNE01000020">
    <property type="protein sequence ID" value="MVT75872.1"/>
    <property type="molecule type" value="Genomic_DNA"/>
</dbReference>
<dbReference type="InterPro" id="IPR011010">
    <property type="entry name" value="DNA_brk_join_enz"/>
</dbReference>
<dbReference type="InterPro" id="IPR013762">
    <property type="entry name" value="Integrase-like_cat_sf"/>
</dbReference>
<proteinExistence type="inferred from homology"/>
<dbReference type="InterPro" id="IPR038488">
    <property type="entry name" value="Integrase_DNA-bd_sf"/>
</dbReference>
<reference evidence="7 8" key="1">
    <citation type="submission" date="2019-12" db="EMBL/GenBank/DDBJ databases">
        <title>Draft genome sequences Bradyrhizobium cajani AMBPC1010, Bradyrhizobium pachyrhizi AMBPC1040 and Bradyrhizobium yuanmingense ALSPC3051, three plant growth promoting strains isolated from nodules of Cajanus cajan L. in Dominican Republic.</title>
        <authorList>
            <person name="Flores-Felix J.D."/>
            <person name="Araujo J."/>
            <person name="Diaz-Alcantara C."/>
            <person name="Gonzalez-Andres F."/>
            <person name="Velazquez E."/>
        </authorList>
    </citation>
    <scope>NUCLEOTIDE SEQUENCE [LARGE SCALE GENOMIC DNA]</scope>
    <source>
        <strain evidence="7 8">1010</strain>
    </source>
</reference>
<evidence type="ECO:0000256" key="2">
    <source>
        <dbReference type="ARBA" id="ARBA00022908"/>
    </source>
</evidence>
<evidence type="ECO:0000313" key="8">
    <source>
        <dbReference type="Proteomes" id="UP000449969"/>
    </source>
</evidence>
<evidence type="ECO:0000256" key="3">
    <source>
        <dbReference type="ARBA" id="ARBA00023125"/>
    </source>
</evidence>
<dbReference type="PANTHER" id="PTHR30629:SF2">
    <property type="entry name" value="PROPHAGE INTEGRASE INTS-RELATED"/>
    <property type="match status" value="1"/>
</dbReference>
<dbReference type="InterPro" id="IPR010998">
    <property type="entry name" value="Integrase_recombinase_N"/>
</dbReference>
<keyword evidence="2" id="KW-0229">DNA integration</keyword>
<name>A0A844TKJ2_9BRAD</name>
<organism evidence="7 8">
    <name type="scientific">Bradyrhizobium cajani</name>
    <dbReference type="NCBI Taxonomy" id="1928661"/>
    <lineage>
        <taxon>Bacteria</taxon>
        <taxon>Pseudomonadati</taxon>
        <taxon>Pseudomonadota</taxon>
        <taxon>Alphaproteobacteria</taxon>
        <taxon>Hyphomicrobiales</taxon>
        <taxon>Nitrobacteraceae</taxon>
        <taxon>Bradyrhizobium</taxon>
    </lineage>
</organism>
<evidence type="ECO:0000256" key="1">
    <source>
        <dbReference type="ARBA" id="ARBA00008857"/>
    </source>
</evidence>
<comment type="similarity">
    <text evidence="1">Belongs to the 'phage' integrase family.</text>
</comment>
<evidence type="ECO:0000256" key="4">
    <source>
        <dbReference type="ARBA" id="ARBA00023172"/>
    </source>
</evidence>
<dbReference type="SUPFAM" id="SSF56349">
    <property type="entry name" value="DNA breaking-rejoining enzymes"/>
    <property type="match status" value="1"/>
</dbReference>
<dbReference type="Gene3D" id="1.10.443.10">
    <property type="entry name" value="Intergrase catalytic core"/>
    <property type="match status" value="1"/>
</dbReference>
<feature type="compositionally biased region" description="Basic and acidic residues" evidence="5">
    <location>
        <begin position="93"/>
        <end position="111"/>
    </location>
</feature>
<comment type="caution">
    <text evidence="7">The sequence shown here is derived from an EMBL/GenBank/DDBJ whole genome shotgun (WGS) entry which is preliminary data.</text>
</comment>
<dbReference type="InterPro" id="IPR050808">
    <property type="entry name" value="Phage_Integrase"/>
</dbReference>
<dbReference type="Gene3D" id="3.30.160.390">
    <property type="entry name" value="Integrase, DNA-binding domain"/>
    <property type="match status" value="1"/>
</dbReference>
<dbReference type="PANTHER" id="PTHR30629">
    <property type="entry name" value="PROPHAGE INTEGRASE"/>
    <property type="match status" value="1"/>
</dbReference>
<dbReference type="PROSITE" id="PS51898">
    <property type="entry name" value="TYR_RECOMBINASE"/>
    <property type="match status" value="1"/>
</dbReference>
<evidence type="ECO:0000259" key="6">
    <source>
        <dbReference type="PROSITE" id="PS51898"/>
    </source>
</evidence>
<gene>
    <name evidence="7" type="ORF">GPL20_22975</name>
</gene>
<feature type="domain" description="Tyr recombinase" evidence="6">
    <location>
        <begin position="241"/>
        <end position="428"/>
    </location>
</feature>
<keyword evidence="3" id="KW-0238">DNA-binding</keyword>
<sequence>MQEISEKVVRGLELPAKGNKVHFFSGAKLQGKKAPAGFGVRVTASGTKAFVLFHRVAGRKYLETLGRWDENAQGGSLTVRDAIVKADKLVKDLAKGNREDPRPERTRRMEDGDNPEGLKIGGAYDPDADEADREQKHPGLLDMFIERYCRKEAQLKSADQYASTFRRLVAPDIGDLPVFGEGRLRRSHVVDMLDAIEDENGPVMADRTLAYLRKAFNWFQARDEDFTNPIVKGIRQVGTNSRDRILADDEIRDLWAGLEIVEDVPACYPRFVKSLLLTTTRRNEAALMHSSELDDRDWTIPADRYKTAIDHIIPLSAAARDLIDEKPAGANGNSWFIFTTTGGAKGFSGFSKAKRQLDKAIAKGRAEAGREPMPHWVLHDLRRTGRSLMSRAGVPADHAERCLGHVIGGVRGVYDRYAYLEEKRAAFDRLASLVSQIVTSAVRS</sequence>
<dbReference type="GO" id="GO:0006310">
    <property type="term" value="P:DNA recombination"/>
    <property type="evidence" value="ECO:0007669"/>
    <property type="project" value="UniProtKB-KW"/>
</dbReference>
<dbReference type="GO" id="GO:0015074">
    <property type="term" value="P:DNA integration"/>
    <property type="evidence" value="ECO:0007669"/>
    <property type="project" value="UniProtKB-KW"/>
</dbReference>
<protein>
    <submittedName>
        <fullName evidence="7">Tyrosine-type recombinase/integrase</fullName>
    </submittedName>
</protein>
<dbReference type="InterPro" id="IPR002104">
    <property type="entry name" value="Integrase_catalytic"/>
</dbReference>
<dbReference type="AlphaFoldDB" id="A0A844TKJ2"/>
<dbReference type="Proteomes" id="UP000449969">
    <property type="component" value="Unassembled WGS sequence"/>
</dbReference>
<keyword evidence="8" id="KW-1185">Reference proteome</keyword>
<dbReference type="Gene3D" id="1.10.150.130">
    <property type="match status" value="1"/>
</dbReference>
<dbReference type="CDD" id="cd00801">
    <property type="entry name" value="INT_P4_C"/>
    <property type="match status" value="1"/>
</dbReference>
<dbReference type="GO" id="GO:0003677">
    <property type="term" value="F:DNA binding"/>
    <property type="evidence" value="ECO:0007669"/>
    <property type="project" value="UniProtKB-KW"/>
</dbReference>
<feature type="region of interest" description="Disordered" evidence="5">
    <location>
        <begin position="93"/>
        <end position="133"/>
    </location>
</feature>
<dbReference type="Pfam" id="PF00589">
    <property type="entry name" value="Phage_integrase"/>
    <property type="match status" value="1"/>
</dbReference>
<evidence type="ECO:0000256" key="5">
    <source>
        <dbReference type="SAM" id="MobiDB-lite"/>
    </source>
</evidence>
<keyword evidence="4" id="KW-0233">DNA recombination</keyword>
<dbReference type="RefSeq" id="WP_157331852.1">
    <property type="nucleotide sequence ID" value="NZ_WQNE01000020.1"/>
</dbReference>
<evidence type="ECO:0000313" key="7">
    <source>
        <dbReference type="EMBL" id="MVT75872.1"/>
    </source>
</evidence>